<dbReference type="InterPro" id="IPR036259">
    <property type="entry name" value="MFS_trans_sf"/>
</dbReference>
<proteinExistence type="predicted"/>
<evidence type="ECO:0000313" key="6">
    <source>
        <dbReference type="EMBL" id="KLO11265.1"/>
    </source>
</evidence>
<dbReference type="InParanoid" id="A0A0H2RH91"/>
<dbReference type="InterPro" id="IPR010291">
    <property type="entry name" value="Ion_channel_UNC-93"/>
</dbReference>
<feature type="transmembrane region" description="Helical" evidence="5">
    <location>
        <begin position="250"/>
        <end position="267"/>
    </location>
</feature>
<dbReference type="InterPro" id="IPR051617">
    <property type="entry name" value="UNC-93-like_regulator"/>
</dbReference>
<comment type="subcellular location">
    <subcellularLocation>
        <location evidence="1">Membrane</location>
        <topology evidence="1">Multi-pass membrane protein</topology>
    </subcellularLocation>
</comment>
<evidence type="ECO:0000313" key="7">
    <source>
        <dbReference type="Proteomes" id="UP000053477"/>
    </source>
</evidence>
<keyword evidence="4 5" id="KW-0472">Membrane</keyword>
<gene>
    <name evidence="6" type="ORF">SCHPADRAFT_942180</name>
</gene>
<feature type="transmembrane region" description="Helical" evidence="5">
    <location>
        <begin position="162"/>
        <end position="183"/>
    </location>
</feature>
<dbReference type="PANTHER" id="PTHR23294:SF59">
    <property type="entry name" value="UNC93-LIKE PROTEIN C922.05C"/>
    <property type="match status" value="1"/>
</dbReference>
<dbReference type="Proteomes" id="UP000053477">
    <property type="component" value="Unassembled WGS sequence"/>
</dbReference>
<accession>A0A0H2RH91</accession>
<dbReference type="PANTHER" id="PTHR23294">
    <property type="entry name" value="ET TRANSLATION PRODUCT-RELATED"/>
    <property type="match status" value="1"/>
</dbReference>
<feature type="transmembrane region" description="Helical" evidence="5">
    <location>
        <begin position="287"/>
        <end position="304"/>
    </location>
</feature>
<keyword evidence="2 5" id="KW-0812">Transmembrane</keyword>
<feature type="transmembrane region" description="Helical" evidence="5">
    <location>
        <begin position="96"/>
        <end position="117"/>
    </location>
</feature>
<sequence>MSDIEKRDYHEGSDDDHAPPTYTGLKGFYYRPVTQVVMLAFICFMCPGLFNALTGLGGGGQVDETTQANANSALYSTFAVSAFFSGTIHNKIGSRLTLQLGTIGYSIYIGSFLSLNIHPGAKAFVIAAGAILGVCAGLLWTAQGSLMLAYPTEGQKGRFIGIFWAIFNLGGVMGAAVSLGQNFHSTSGNVKNSTYIVFLILTCVGFCIPMFMADPKKMVRTDGTRVVVPRHPSWKTELWGLWICLRDDPWVILLFPMFFASNWFYTWQFNDYNGALFDIRGRALNNVVYWSSQIFGSLGIGFLLDSKHLTRRSRAFAGWGVLFVMVFAVNGWSYAYQRNYTRATVSPANGYVPIDIHDSDYPARVWLMIFCGLLDSMWQTAAYWLMGAVSNDPAKLAYLTGFYKALQSAGAAGIWRADGVGLPFMNIFVSTWVLCAAGLICALPMLYIRVKNHTDLADESIARMDASGNVQPVEKLIHN</sequence>
<feature type="transmembrane region" description="Helical" evidence="5">
    <location>
        <begin position="316"/>
        <end position="335"/>
    </location>
</feature>
<dbReference type="Pfam" id="PF05978">
    <property type="entry name" value="UNC-93"/>
    <property type="match status" value="1"/>
</dbReference>
<dbReference type="Gene3D" id="1.20.1250.20">
    <property type="entry name" value="MFS general substrate transporter like domains"/>
    <property type="match status" value="1"/>
</dbReference>
<keyword evidence="3 5" id="KW-1133">Transmembrane helix</keyword>
<feature type="transmembrane region" description="Helical" evidence="5">
    <location>
        <begin position="36"/>
        <end position="53"/>
    </location>
</feature>
<evidence type="ECO:0000256" key="4">
    <source>
        <dbReference type="ARBA" id="ARBA00023136"/>
    </source>
</evidence>
<dbReference type="EMBL" id="KQ086004">
    <property type="protein sequence ID" value="KLO11265.1"/>
    <property type="molecule type" value="Genomic_DNA"/>
</dbReference>
<dbReference type="SUPFAM" id="SSF103473">
    <property type="entry name" value="MFS general substrate transporter"/>
    <property type="match status" value="1"/>
</dbReference>
<name>A0A0H2RH91_9AGAM</name>
<feature type="transmembrane region" description="Helical" evidence="5">
    <location>
        <begin position="195"/>
        <end position="213"/>
    </location>
</feature>
<organism evidence="6 7">
    <name type="scientific">Schizopora paradoxa</name>
    <dbReference type="NCBI Taxonomy" id="27342"/>
    <lineage>
        <taxon>Eukaryota</taxon>
        <taxon>Fungi</taxon>
        <taxon>Dikarya</taxon>
        <taxon>Basidiomycota</taxon>
        <taxon>Agaricomycotina</taxon>
        <taxon>Agaricomycetes</taxon>
        <taxon>Hymenochaetales</taxon>
        <taxon>Schizoporaceae</taxon>
        <taxon>Schizopora</taxon>
    </lineage>
</organism>
<feature type="transmembrane region" description="Helical" evidence="5">
    <location>
        <begin position="365"/>
        <end position="384"/>
    </location>
</feature>
<protein>
    <submittedName>
        <fullName evidence="6">MFS general substrate transporter</fullName>
    </submittedName>
</protein>
<evidence type="ECO:0000256" key="1">
    <source>
        <dbReference type="ARBA" id="ARBA00004141"/>
    </source>
</evidence>
<evidence type="ECO:0000256" key="2">
    <source>
        <dbReference type="ARBA" id="ARBA00022692"/>
    </source>
</evidence>
<feature type="transmembrane region" description="Helical" evidence="5">
    <location>
        <begin position="427"/>
        <end position="448"/>
    </location>
</feature>
<dbReference type="AlphaFoldDB" id="A0A0H2RH91"/>
<evidence type="ECO:0000256" key="3">
    <source>
        <dbReference type="ARBA" id="ARBA00022989"/>
    </source>
</evidence>
<dbReference type="OrthoDB" id="196103at2759"/>
<dbReference type="FunCoup" id="A0A0H2RH91">
    <property type="interactions" value="2"/>
</dbReference>
<evidence type="ECO:0000256" key="5">
    <source>
        <dbReference type="SAM" id="Phobius"/>
    </source>
</evidence>
<keyword evidence="7" id="KW-1185">Reference proteome</keyword>
<dbReference type="STRING" id="27342.A0A0H2RH91"/>
<feature type="transmembrane region" description="Helical" evidence="5">
    <location>
        <begin position="123"/>
        <end position="150"/>
    </location>
</feature>
<reference evidence="6 7" key="1">
    <citation type="submission" date="2015-04" db="EMBL/GenBank/DDBJ databases">
        <title>Complete genome sequence of Schizopora paradoxa KUC8140, a cosmopolitan wood degrader in East Asia.</title>
        <authorList>
            <consortium name="DOE Joint Genome Institute"/>
            <person name="Min B."/>
            <person name="Park H."/>
            <person name="Jang Y."/>
            <person name="Kim J.-J."/>
            <person name="Kim K.H."/>
            <person name="Pangilinan J."/>
            <person name="Lipzen A."/>
            <person name="Riley R."/>
            <person name="Grigoriev I.V."/>
            <person name="Spatafora J.W."/>
            <person name="Choi I.-G."/>
        </authorList>
    </citation>
    <scope>NUCLEOTIDE SEQUENCE [LARGE SCALE GENOMIC DNA]</scope>
    <source>
        <strain evidence="6 7">KUC8140</strain>
    </source>
</reference>
<dbReference type="GO" id="GO:0016020">
    <property type="term" value="C:membrane"/>
    <property type="evidence" value="ECO:0007669"/>
    <property type="project" value="UniProtKB-SubCell"/>
</dbReference>